<accession>A0AAW4N9H1</accession>
<evidence type="ECO:0000313" key="3">
    <source>
        <dbReference type="Proteomes" id="UP001196765"/>
    </source>
</evidence>
<name>A0AAW4N9H1_9BACT</name>
<keyword evidence="1" id="KW-0732">Signal</keyword>
<protein>
    <submittedName>
        <fullName evidence="2">Uncharacterized protein</fullName>
    </submittedName>
</protein>
<dbReference type="AlphaFoldDB" id="A0AAW4N9H1"/>
<proteinExistence type="predicted"/>
<feature type="signal peptide" evidence="1">
    <location>
        <begin position="1"/>
        <end position="18"/>
    </location>
</feature>
<dbReference type="RefSeq" id="WP_217314918.1">
    <property type="nucleotide sequence ID" value="NZ_JAHOEA010000072.1"/>
</dbReference>
<sequence>MRRLVILFVLMMSMATFAQTSDEGRISIQAMMPDGVISVEASKNLVTRMQRMLVGNGYGDNGYVERFVLTAKVDITSKDIVPSTPARVSEKMEVTFFVGDIVENKLYASCTVSLQGIGTNENKALISAFSKLNPNQKDFSEMLDTAKGKIVDFYTNHCAEEISKARTMASVGNYDEAISRMMAVPNVCADCYDKCQVAATSFYQQKIDAYGLQQLNKARNAWMKSQDAYGANEVAQYLNVISPYSSCYQDVEKLRKEVASKLNADELREWNFQSKQYEDSQTYKKSIVKACRDVGMAWANNQPKSIAKTIIRGWW</sequence>
<dbReference type="Proteomes" id="UP001196765">
    <property type="component" value="Unassembled WGS sequence"/>
</dbReference>
<gene>
    <name evidence="2" type="ORF">KSW82_15020</name>
</gene>
<organism evidence="2 3">
    <name type="scientific">Segatella copri</name>
    <dbReference type="NCBI Taxonomy" id="165179"/>
    <lineage>
        <taxon>Bacteria</taxon>
        <taxon>Pseudomonadati</taxon>
        <taxon>Bacteroidota</taxon>
        <taxon>Bacteroidia</taxon>
        <taxon>Bacteroidales</taxon>
        <taxon>Prevotellaceae</taxon>
        <taxon>Segatella</taxon>
    </lineage>
</organism>
<evidence type="ECO:0000256" key="1">
    <source>
        <dbReference type="SAM" id="SignalP"/>
    </source>
</evidence>
<reference evidence="2" key="1">
    <citation type="submission" date="2021-06" db="EMBL/GenBank/DDBJ databases">
        <title>Collection of gut derived symbiotic bacterial strains cultured from healthy donors.</title>
        <authorList>
            <person name="Lin H."/>
            <person name="Littmann E."/>
            <person name="Pamer E.G."/>
        </authorList>
    </citation>
    <scope>NUCLEOTIDE SEQUENCE</scope>
    <source>
        <strain evidence="2">MSK.21.74</strain>
    </source>
</reference>
<comment type="caution">
    <text evidence="2">The sequence shown here is derived from an EMBL/GenBank/DDBJ whole genome shotgun (WGS) entry which is preliminary data.</text>
</comment>
<feature type="chain" id="PRO_5043520705" evidence="1">
    <location>
        <begin position="19"/>
        <end position="315"/>
    </location>
</feature>
<evidence type="ECO:0000313" key="2">
    <source>
        <dbReference type="EMBL" id="MBV3389037.1"/>
    </source>
</evidence>
<dbReference type="EMBL" id="JAHOEI010000092">
    <property type="protein sequence ID" value="MBV3389037.1"/>
    <property type="molecule type" value="Genomic_DNA"/>
</dbReference>